<name>A0A2N9FT23_FAGSY</name>
<evidence type="ECO:0000313" key="2">
    <source>
        <dbReference type="EMBL" id="SPC90230.1"/>
    </source>
</evidence>
<gene>
    <name evidence="2" type="ORF">FSB_LOCUS18112</name>
</gene>
<feature type="region of interest" description="Disordered" evidence="1">
    <location>
        <begin position="232"/>
        <end position="272"/>
    </location>
</feature>
<dbReference type="AlphaFoldDB" id="A0A2N9FT23"/>
<accession>A0A2N9FT23</accession>
<evidence type="ECO:0000256" key="1">
    <source>
        <dbReference type="SAM" id="MobiDB-lite"/>
    </source>
</evidence>
<dbReference type="EMBL" id="OIVN01001130">
    <property type="protein sequence ID" value="SPC90230.1"/>
    <property type="molecule type" value="Genomic_DNA"/>
</dbReference>
<proteinExistence type="predicted"/>
<sequence length="299" mass="32661">MESVISDEGLSTPFLRPILSPYGCLTVEGDSDQLPLDPLSRVLPPLFLLSELSSSSVSAVDLLELSDDKHLACLVRSLVELPALGSSVSLDLLSILEGSRYRCDGSGFCSLLTSDLMTILRPRSAFSEGEPSGHLFSLLEERSVSIKGFSSSGIIVSFPRSEYSVAFFIRLVIFFGILFLSKYFPTDGANCSGSWKAPVMGETPWQKRMRQKKAKEMATKVVQNEGKLGLAVHTGSKKQAKNEHQLSKDPKGRGAASSSQLIDASTSTTRPPCREYTAVNQSVQWFKEGVKQVFLHGEF</sequence>
<feature type="compositionally biased region" description="Basic and acidic residues" evidence="1">
    <location>
        <begin position="240"/>
        <end position="252"/>
    </location>
</feature>
<feature type="compositionally biased region" description="Polar residues" evidence="1">
    <location>
        <begin position="256"/>
        <end position="270"/>
    </location>
</feature>
<organism evidence="2">
    <name type="scientific">Fagus sylvatica</name>
    <name type="common">Beechnut</name>
    <dbReference type="NCBI Taxonomy" id="28930"/>
    <lineage>
        <taxon>Eukaryota</taxon>
        <taxon>Viridiplantae</taxon>
        <taxon>Streptophyta</taxon>
        <taxon>Embryophyta</taxon>
        <taxon>Tracheophyta</taxon>
        <taxon>Spermatophyta</taxon>
        <taxon>Magnoliopsida</taxon>
        <taxon>eudicotyledons</taxon>
        <taxon>Gunneridae</taxon>
        <taxon>Pentapetalae</taxon>
        <taxon>rosids</taxon>
        <taxon>fabids</taxon>
        <taxon>Fagales</taxon>
        <taxon>Fagaceae</taxon>
        <taxon>Fagus</taxon>
    </lineage>
</organism>
<protein>
    <submittedName>
        <fullName evidence="2">Uncharacterized protein</fullName>
    </submittedName>
</protein>
<reference evidence="2" key="1">
    <citation type="submission" date="2018-02" db="EMBL/GenBank/DDBJ databases">
        <authorList>
            <person name="Cohen D.B."/>
            <person name="Kent A.D."/>
        </authorList>
    </citation>
    <scope>NUCLEOTIDE SEQUENCE</scope>
</reference>